<proteinExistence type="predicted"/>
<protein>
    <submittedName>
        <fullName evidence="1">Uncharacterized protein</fullName>
    </submittedName>
</protein>
<evidence type="ECO:0000313" key="1">
    <source>
        <dbReference type="EMBL" id="MBA6098063.1"/>
    </source>
</evidence>
<organism evidence="1 2">
    <name type="scientific">Pseudomonas juntendi</name>
    <dbReference type="NCBI Taxonomy" id="2666183"/>
    <lineage>
        <taxon>Bacteria</taxon>
        <taxon>Pseudomonadati</taxon>
        <taxon>Pseudomonadota</taxon>
        <taxon>Gammaproteobacteria</taxon>
        <taxon>Pseudomonadales</taxon>
        <taxon>Pseudomonadaceae</taxon>
        <taxon>Pseudomonas</taxon>
    </lineage>
</organism>
<dbReference type="EMBL" id="JACGCX010000007">
    <property type="protein sequence ID" value="MBA6098063.1"/>
    <property type="molecule type" value="Genomic_DNA"/>
</dbReference>
<dbReference type="Proteomes" id="UP000545074">
    <property type="component" value="Unassembled WGS sequence"/>
</dbReference>
<evidence type="ECO:0000313" key="2">
    <source>
        <dbReference type="Proteomes" id="UP000545074"/>
    </source>
</evidence>
<reference evidence="1 2" key="1">
    <citation type="submission" date="2020-07" db="EMBL/GenBank/DDBJ databases">
        <title>Diversity of carbapenemase encoding genes among Pseudomonas putida group clinical isolates in a tertiary Brazilian hospital.</title>
        <authorList>
            <person name="Alberto-Lei F."/>
            <person name="Nodari C.S."/>
            <person name="Streling A.P."/>
            <person name="Paulino J.T."/>
            <person name="Bessa-Neto F.O."/>
            <person name="Cayo R."/>
            <person name="Gales A.C."/>
        </authorList>
    </citation>
    <scope>NUCLEOTIDE SEQUENCE [LARGE SCALE GENOMIC DNA]</scope>
    <source>
        <strain evidence="1 2">12815</strain>
    </source>
</reference>
<dbReference type="RefSeq" id="WP_156326582.1">
    <property type="nucleotide sequence ID" value="NZ_JACGCX010000007.1"/>
</dbReference>
<sequence>MHGVILLFSSFMNAWANRSSAGANLSEQQVHTVLNAGTPMVHGRTQVNIAIGCKRPAQYAETDRLEKRR</sequence>
<gene>
    <name evidence="1" type="ORF">H4C80_13105</name>
</gene>
<comment type="caution">
    <text evidence="1">The sequence shown here is derived from an EMBL/GenBank/DDBJ whole genome shotgun (WGS) entry which is preliminary data.</text>
</comment>
<dbReference type="AlphaFoldDB" id="A0A7W2KGG6"/>
<name>A0A7W2KGG6_9PSED</name>
<accession>A0A7W2KGG6</accession>